<dbReference type="GO" id="GO:0006811">
    <property type="term" value="P:monoatomic ion transport"/>
    <property type="evidence" value="ECO:0007669"/>
    <property type="project" value="UniProtKB-KW"/>
</dbReference>
<evidence type="ECO:0000256" key="8">
    <source>
        <dbReference type="ARBA" id="ARBA00023136"/>
    </source>
</evidence>
<feature type="transmembrane region" description="Helical" evidence="11">
    <location>
        <begin position="131"/>
        <end position="149"/>
    </location>
</feature>
<evidence type="ECO:0000256" key="7">
    <source>
        <dbReference type="ARBA" id="ARBA00023065"/>
    </source>
</evidence>
<dbReference type="InterPro" id="IPR025383">
    <property type="entry name" value="MrpA_C/MbhD"/>
</dbReference>
<accession>A0A4V2GA58</accession>
<dbReference type="GO" id="GO:0005886">
    <property type="term" value="C:plasma membrane"/>
    <property type="evidence" value="ECO:0007669"/>
    <property type="project" value="UniProtKB-SubCell"/>
</dbReference>
<keyword evidence="8 11" id="KW-0472">Membrane</keyword>
<feature type="transmembrane region" description="Helical" evidence="11">
    <location>
        <begin position="6"/>
        <end position="26"/>
    </location>
</feature>
<feature type="region of interest" description="Disordered" evidence="10">
    <location>
        <begin position="943"/>
        <end position="964"/>
    </location>
</feature>
<dbReference type="InterPro" id="IPR050616">
    <property type="entry name" value="CPA3_Na-H_Antiporter_A"/>
</dbReference>
<feature type="transmembrane region" description="Helical" evidence="11">
    <location>
        <begin position="107"/>
        <end position="125"/>
    </location>
</feature>
<keyword evidence="5 9" id="KW-0812">Transmembrane</keyword>
<dbReference type="NCBIfam" id="NF009290">
    <property type="entry name" value="PRK12650.1"/>
    <property type="match status" value="1"/>
</dbReference>
<dbReference type="Proteomes" id="UP000292685">
    <property type="component" value="Unassembled WGS sequence"/>
</dbReference>
<feature type="transmembrane region" description="Helical" evidence="11">
    <location>
        <begin position="161"/>
        <end position="181"/>
    </location>
</feature>
<reference evidence="17 18" key="1">
    <citation type="submission" date="2019-02" db="EMBL/GenBank/DDBJ databases">
        <title>Sequencing the genomes of 1000 actinobacteria strains.</title>
        <authorList>
            <person name="Klenk H.-P."/>
        </authorList>
    </citation>
    <scope>NUCLEOTIDE SEQUENCE [LARGE SCALE GENOMIC DNA]</scope>
    <source>
        <strain evidence="17 18">DSM 17364</strain>
    </source>
</reference>
<keyword evidence="6 11" id="KW-1133">Transmembrane helix</keyword>
<comment type="subcellular location">
    <subcellularLocation>
        <location evidence="1">Cell membrane</location>
        <topology evidence="1">Multi-pass membrane protein</topology>
    </subcellularLocation>
    <subcellularLocation>
        <location evidence="9">Membrane</location>
        <topology evidence="9">Multi-pass membrane protein</topology>
    </subcellularLocation>
</comment>
<feature type="transmembrane region" description="Helical" evidence="11">
    <location>
        <begin position="365"/>
        <end position="384"/>
    </location>
</feature>
<evidence type="ECO:0000313" key="18">
    <source>
        <dbReference type="Proteomes" id="UP000292685"/>
    </source>
</evidence>
<dbReference type="PANTHER" id="PTHR43373:SF1">
    <property type="entry name" value="NA(+)_H(+) ANTIPORTER SUBUNIT A"/>
    <property type="match status" value="1"/>
</dbReference>
<keyword evidence="18" id="KW-1185">Reference proteome</keyword>
<dbReference type="InterPro" id="IPR046806">
    <property type="entry name" value="MrpA_C/MbhE"/>
</dbReference>
<feature type="transmembrane region" description="Helical" evidence="11">
    <location>
        <begin position="404"/>
        <end position="425"/>
    </location>
</feature>
<evidence type="ECO:0000256" key="3">
    <source>
        <dbReference type="ARBA" id="ARBA00022449"/>
    </source>
</evidence>
<feature type="transmembrane region" description="Helical" evidence="11">
    <location>
        <begin position="500"/>
        <end position="519"/>
    </location>
</feature>
<dbReference type="PRINTS" id="PR01434">
    <property type="entry name" value="NADHDHGNASE5"/>
</dbReference>
<evidence type="ECO:0000256" key="6">
    <source>
        <dbReference type="ARBA" id="ARBA00022989"/>
    </source>
</evidence>
<feature type="transmembrane region" description="Helical" evidence="11">
    <location>
        <begin position="832"/>
        <end position="852"/>
    </location>
</feature>
<dbReference type="AlphaFoldDB" id="A0A4V2GA58"/>
<name>A0A4V2GA58_9MICC</name>
<feature type="domain" description="MrpA C-terminal/MbhD" evidence="15">
    <location>
        <begin position="606"/>
        <end position="670"/>
    </location>
</feature>
<evidence type="ECO:0000256" key="10">
    <source>
        <dbReference type="SAM" id="MobiDB-lite"/>
    </source>
</evidence>
<feature type="domain" description="Na+/H+ antiporter MnhB subunit-related protein" evidence="14">
    <location>
        <begin position="806"/>
        <end position="922"/>
    </location>
</feature>
<keyword evidence="4" id="KW-1003">Cell membrane</keyword>
<feature type="transmembrane region" description="Helical" evidence="11">
    <location>
        <begin position="267"/>
        <end position="287"/>
    </location>
</feature>
<dbReference type="RefSeq" id="WP_130451467.1">
    <property type="nucleotide sequence ID" value="NZ_SHLA01000001.1"/>
</dbReference>
<evidence type="ECO:0000313" key="17">
    <source>
        <dbReference type="EMBL" id="RZU62966.1"/>
    </source>
</evidence>
<feature type="transmembrane region" description="Helical" evidence="11">
    <location>
        <begin position="622"/>
        <end position="643"/>
    </location>
</feature>
<evidence type="ECO:0000256" key="11">
    <source>
        <dbReference type="SAM" id="Phobius"/>
    </source>
</evidence>
<sequence>MPGIPLTLLILFVAVAATPVLTRVFGRAAGWPLALAYLGAAAAFTPTAVAVMNGERPTWSVDWVPSWGVEFGFAADGLGVVFAFIALIIGAAVFAYSTRYLAKGPNLSFYWVMAFFTLAMLGLVLADDLLLLFVCWEFTSLASFLLIARSGHGGQPASMRTLLMTFIGGLFLLAAVAAIVWRTGTFSVSEALGHEVWANDAGFTSLVAVLVLLAAFSKSAQFPFHVWLPDAMAAATPVSAYLHAAAVVKAGIFLLMRFSPAFHETPVWNATLIIAGLFTAALGGWFALKQDDLKKLMAYSTVSQLGFIVATIGVGTEAALTAAILHTIAHALFKSGLFMMVGVVDHAVHTRDLRRIPQLYRAMPVSFAVMVLGCASMAGIPPMLGFVSKEGIFAALLEAPGGTTLGYLALIAGAGAAVLTFAYCVKITFGGFVDGTSDREIERTDPWLLGTAALPILASIPLIFTLSSFDNPLTIATKAALPNSDPHPHISLWHGVTPELIATGVVLAIGVVVILRRAALGRWIGARPHGLSGAEVLEGLNQAVARVGHALASVFVVADGIKRHTAFMLGLFALVVLAGVGALVGRGELTPMVSDLSRPVDAVLLVLITLAVVFVCRAKSRLGATVSLSAVGILATVQIMALGAPDVGLTQLLVETLTIIVIMLVLQKLPLSFGRQSGPRRTGALLLAGVVGLAAFAATWALTGRRERSAVADYYLENAYDVTGGYNIVNVILVEFRALDTLGELAVLGMAGVAIIAVLSTVRQRFLDPETKRRQEDEEELSPALKAEGTTAHRAITNAWGNVAPLQLMLRVINPVLAIVSALLFWRGHNEPGGGFIAALVGSAIVGFIYLSASRDRQVGPPRLPVFLIGGGVSVAVGTGLFGVVKYGSFLQPSHFDIGSLHMSSSLVFDVGVYMAVLGLVMVAFNLLGVSPEDIQRPGAEQLRERTDETVEGELPGPLNTVRGERPERIAARTQFISSGEPPREGGR</sequence>
<evidence type="ECO:0000259" key="12">
    <source>
        <dbReference type="Pfam" id="PF00361"/>
    </source>
</evidence>
<comment type="caution">
    <text evidence="17">The sequence shown here is derived from an EMBL/GenBank/DDBJ whole genome shotgun (WGS) entry which is preliminary data.</text>
</comment>
<feature type="transmembrane region" description="Helical" evidence="11">
    <location>
        <begin position="71"/>
        <end position="95"/>
    </location>
</feature>
<keyword evidence="3" id="KW-0050">Antiport</keyword>
<dbReference type="PANTHER" id="PTHR43373">
    <property type="entry name" value="NA(+)/H(+) ANTIPORTER SUBUNIT"/>
    <property type="match status" value="1"/>
</dbReference>
<evidence type="ECO:0000256" key="1">
    <source>
        <dbReference type="ARBA" id="ARBA00004651"/>
    </source>
</evidence>
<dbReference type="Pfam" id="PF13244">
    <property type="entry name" value="MbhD"/>
    <property type="match status" value="1"/>
</dbReference>
<dbReference type="Pfam" id="PF20501">
    <property type="entry name" value="MbhE"/>
    <property type="match status" value="1"/>
</dbReference>
<feature type="transmembrane region" description="Helical" evidence="11">
    <location>
        <begin position="864"/>
        <end position="887"/>
    </location>
</feature>
<evidence type="ECO:0000256" key="4">
    <source>
        <dbReference type="ARBA" id="ARBA00022475"/>
    </source>
</evidence>
<feature type="transmembrane region" description="Helical" evidence="11">
    <location>
        <begin position="596"/>
        <end position="615"/>
    </location>
</feature>
<dbReference type="GO" id="GO:0015297">
    <property type="term" value="F:antiporter activity"/>
    <property type="evidence" value="ECO:0007669"/>
    <property type="project" value="UniProtKB-KW"/>
</dbReference>
<feature type="transmembrane region" description="Helical" evidence="11">
    <location>
        <begin position="33"/>
        <end position="51"/>
    </location>
</feature>
<evidence type="ECO:0000256" key="5">
    <source>
        <dbReference type="ARBA" id="ARBA00022692"/>
    </source>
</evidence>
<feature type="domain" description="NADH-Ubiquinone oxidoreductase (complex I) chain 5 N-terminal" evidence="13">
    <location>
        <begin position="66"/>
        <end position="107"/>
    </location>
</feature>
<feature type="transmembrane region" description="Helical" evidence="11">
    <location>
        <begin position="683"/>
        <end position="702"/>
    </location>
</feature>
<feature type="transmembrane region" description="Helical" evidence="11">
    <location>
        <begin position="201"/>
        <end position="220"/>
    </location>
</feature>
<evidence type="ECO:0000256" key="9">
    <source>
        <dbReference type="RuleBase" id="RU000320"/>
    </source>
</evidence>
<feature type="transmembrane region" description="Helical" evidence="11">
    <location>
        <begin position="907"/>
        <end position="928"/>
    </location>
</feature>
<feature type="transmembrane region" description="Helical" evidence="11">
    <location>
        <begin position="808"/>
        <end position="826"/>
    </location>
</feature>
<evidence type="ECO:0000259" key="13">
    <source>
        <dbReference type="Pfam" id="PF00662"/>
    </source>
</evidence>
<feature type="transmembrane region" description="Helical" evidence="11">
    <location>
        <begin position="745"/>
        <end position="762"/>
    </location>
</feature>
<feature type="domain" description="MrpA C-terminal/MbhE" evidence="16">
    <location>
        <begin position="680"/>
        <end position="763"/>
    </location>
</feature>
<organism evidence="17 18">
    <name type="scientific">Zhihengliuella halotolerans</name>
    <dbReference type="NCBI Taxonomy" id="370736"/>
    <lineage>
        <taxon>Bacteria</taxon>
        <taxon>Bacillati</taxon>
        <taxon>Actinomycetota</taxon>
        <taxon>Actinomycetes</taxon>
        <taxon>Micrococcales</taxon>
        <taxon>Micrococcaceae</taxon>
        <taxon>Zhihengliuella</taxon>
    </lineage>
</organism>
<evidence type="ECO:0000259" key="14">
    <source>
        <dbReference type="Pfam" id="PF04039"/>
    </source>
</evidence>
<evidence type="ECO:0000259" key="15">
    <source>
        <dbReference type="Pfam" id="PF13244"/>
    </source>
</evidence>
<feature type="transmembrane region" description="Helical" evidence="11">
    <location>
        <begin position="649"/>
        <end position="671"/>
    </location>
</feature>
<dbReference type="InterPro" id="IPR001750">
    <property type="entry name" value="ND/Mrp_TM"/>
</dbReference>
<dbReference type="Pfam" id="PF00361">
    <property type="entry name" value="Proton_antipo_M"/>
    <property type="match status" value="1"/>
</dbReference>
<feature type="transmembrane region" description="Helical" evidence="11">
    <location>
        <begin position="566"/>
        <end position="584"/>
    </location>
</feature>
<evidence type="ECO:0000259" key="16">
    <source>
        <dbReference type="Pfam" id="PF20501"/>
    </source>
</evidence>
<keyword evidence="2" id="KW-0813">Transport</keyword>
<dbReference type="InterPro" id="IPR007182">
    <property type="entry name" value="MnhB"/>
</dbReference>
<feature type="transmembrane region" description="Helical" evidence="11">
    <location>
        <begin position="296"/>
        <end position="314"/>
    </location>
</feature>
<protein>
    <submittedName>
        <fullName evidence="17">Multisubunit sodium/proton antiporter MrpA subunit /multisubunit sodium/proton antiporter MrpB subunit</fullName>
    </submittedName>
</protein>
<feature type="transmembrane region" description="Helical" evidence="11">
    <location>
        <begin position="320"/>
        <end position="344"/>
    </location>
</feature>
<proteinExistence type="predicted"/>
<gene>
    <name evidence="17" type="ORF">EV380_2572</name>
</gene>
<feature type="transmembrane region" description="Helical" evidence="11">
    <location>
        <begin position="232"/>
        <end position="255"/>
    </location>
</feature>
<keyword evidence="7" id="KW-0406">Ion transport</keyword>
<feature type="domain" description="NADH:quinone oxidoreductase/Mrp antiporter transmembrane" evidence="12">
    <location>
        <begin position="126"/>
        <end position="400"/>
    </location>
</feature>
<dbReference type="Pfam" id="PF00662">
    <property type="entry name" value="Proton_antipo_N"/>
    <property type="match status" value="1"/>
</dbReference>
<dbReference type="OrthoDB" id="9811798at2"/>
<evidence type="ECO:0000256" key="2">
    <source>
        <dbReference type="ARBA" id="ARBA00022448"/>
    </source>
</evidence>
<dbReference type="Pfam" id="PF04039">
    <property type="entry name" value="MnhB"/>
    <property type="match status" value="1"/>
</dbReference>
<feature type="transmembrane region" description="Helical" evidence="11">
    <location>
        <begin position="446"/>
        <end position="464"/>
    </location>
</feature>
<dbReference type="EMBL" id="SHLA01000001">
    <property type="protein sequence ID" value="RZU62966.1"/>
    <property type="molecule type" value="Genomic_DNA"/>
</dbReference>
<dbReference type="InterPro" id="IPR001516">
    <property type="entry name" value="Proton_antipo_N"/>
</dbReference>